<keyword evidence="2" id="KW-1185">Reference proteome</keyword>
<dbReference type="EMBL" id="JASNFN010000024">
    <property type="protein sequence ID" value="MDP5184413.1"/>
    <property type="molecule type" value="Genomic_DNA"/>
</dbReference>
<protein>
    <submittedName>
        <fullName evidence="1">Uncharacterized protein</fullName>
    </submittedName>
</protein>
<comment type="caution">
    <text evidence="1">The sequence shown here is derived from an EMBL/GenBank/DDBJ whole genome shotgun (WGS) entry which is preliminary data.</text>
</comment>
<name>A0ABT9IFR5_9ACTN</name>
<proteinExistence type="predicted"/>
<organism evidence="1 2">
    <name type="scientific">Blastococcus carthaginiensis</name>
    <dbReference type="NCBI Taxonomy" id="3050034"/>
    <lineage>
        <taxon>Bacteria</taxon>
        <taxon>Bacillati</taxon>
        <taxon>Actinomycetota</taxon>
        <taxon>Actinomycetes</taxon>
        <taxon>Geodermatophilales</taxon>
        <taxon>Geodermatophilaceae</taxon>
        <taxon>Blastococcus</taxon>
    </lineage>
</organism>
<dbReference type="Proteomes" id="UP001233673">
    <property type="component" value="Unassembled WGS sequence"/>
</dbReference>
<evidence type="ECO:0000313" key="1">
    <source>
        <dbReference type="EMBL" id="MDP5184413.1"/>
    </source>
</evidence>
<gene>
    <name evidence="1" type="ORF">QOZ88_17395</name>
</gene>
<dbReference type="RefSeq" id="WP_306000978.1">
    <property type="nucleotide sequence ID" value="NZ_JASNFN010000024.1"/>
</dbReference>
<accession>A0ABT9IFR5</accession>
<evidence type="ECO:0000313" key="2">
    <source>
        <dbReference type="Proteomes" id="UP001233673"/>
    </source>
</evidence>
<sequence>MHAVLSRYLEAQAWPAGREGRMVDGLRLLQEFAATGARPVTYKEFAEQLQPGLAALAASRVLADIGVFCNAAGWPNVTCFVVSASTGESSPGCRHIGDEGPVVARERAWLSYGVRGDGPLVDPHPAAEAG</sequence>
<reference evidence="2" key="1">
    <citation type="submission" date="2023-05" db="EMBL/GenBank/DDBJ databases">
        <title>Draft genome of Pseudofrankia sp. BMG5.37.</title>
        <authorList>
            <person name="Gtari M."/>
            <person name="Ghodhbane F."/>
            <person name="Sbissi I."/>
        </authorList>
    </citation>
    <scope>NUCLEOTIDE SEQUENCE [LARGE SCALE GENOMIC DNA]</scope>
    <source>
        <strain evidence="2">BMG 814</strain>
    </source>
</reference>